<keyword evidence="11" id="KW-0868">Chloride</keyword>
<keyword evidence="8 14" id="KW-0472">Membrane</keyword>
<feature type="region of interest" description="Disordered" evidence="13">
    <location>
        <begin position="506"/>
        <end position="527"/>
    </location>
</feature>
<evidence type="ECO:0000256" key="11">
    <source>
        <dbReference type="ARBA" id="ARBA00023214"/>
    </source>
</evidence>
<feature type="transmembrane region" description="Helical" evidence="14">
    <location>
        <begin position="468"/>
        <end position="492"/>
    </location>
</feature>
<evidence type="ECO:0000256" key="1">
    <source>
        <dbReference type="ARBA" id="ARBA00004651"/>
    </source>
</evidence>
<organism evidence="16 17">
    <name type="scientific">Anaeramoeba flamelloides</name>
    <dbReference type="NCBI Taxonomy" id="1746091"/>
    <lineage>
        <taxon>Eukaryota</taxon>
        <taxon>Metamonada</taxon>
        <taxon>Anaeramoebidae</taxon>
        <taxon>Anaeramoeba</taxon>
    </lineage>
</organism>
<keyword evidence="10" id="KW-0325">Glycoprotein</keyword>
<dbReference type="GO" id="GO:0005229">
    <property type="term" value="F:intracellularly calcium-gated chloride channel activity"/>
    <property type="evidence" value="ECO:0007669"/>
    <property type="project" value="TreeGrafter"/>
</dbReference>
<keyword evidence="3" id="KW-0813">Transport</keyword>
<evidence type="ECO:0000256" key="7">
    <source>
        <dbReference type="ARBA" id="ARBA00023065"/>
    </source>
</evidence>
<feature type="chain" id="PRO_5043395356" evidence="15">
    <location>
        <begin position="23"/>
        <end position="644"/>
    </location>
</feature>
<feature type="transmembrane region" description="Helical" evidence="14">
    <location>
        <begin position="110"/>
        <end position="132"/>
    </location>
</feature>
<dbReference type="InterPro" id="IPR006990">
    <property type="entry name" value="Tweety"/>
</dbReference>
<feature type="signal peptide" evidence="15">
    <location>
        <begin position="1"/>
        <end position="22"/>
    </location>
</feature>
<reference evidence="16" key="1">
    <citation type="submission" date="2022-08" db="EMBL/GenBank/DDBJ databases">
        <title>Novel sulphate-reducing endosymbionts in the free-living metamonad Anaeramoeba.</title>
        <authorList>
            <person name="Jerlstrom-Hultqvist J."/>
            <person name="Cepicka I."/>
            <person name="Gallot-Lavallee L."/>
            <person name="Salas-Leiva D."/>
            <person name="Curtis B.A."/>
            <person name="Zahonova K."/>
            <person name="Pipaliya S."/>
            <person name="Dacks J."/>
            <person name="Roger A.J."/>
        </authorList>
    </citation>
    <scope>NUCLEOTIDE SEQUENCE</scope>
    <source>
        <strain evidence="16">Busselton2</strain>
    </source>
</reference>
<evidence type="ECO:0000256" key="6">
    <source>
        <dbReference type="ARBA" id="ARBA00022989"/>
    </source>
</evidence>
<evidence type="ECO:0000256" key="4">
    <source>
        <dbReference type="ARBA" id="ARBA00022475"/>
    </source>
</evidence>
<dbReference type="EMBL" id="JANTQA010000023">
    <property type="protein sequence ID" value="KAJ3444324.1"/>
    <property type="molecule type" value="Genomic_DNA"/>
</dbReference>
<feature type="transmembrane region" description="Helical" evidence="14">
    <location>
        <begin position="239"/>
        <end position="263"/>
    </location>
</feature>
<sequence>MNLLQVTTTIFLLVIFSQSVFCSDDYSKSKRDLPRYDFSFDRVSNNFCGRGDTGGCDWWEYGQSFIIMFAFGVILSVICLILFIIMIFFKICSCCISSSTTIYSKEKIRHYRYSVIIASVFMLVALICGFVGNSQINSGIDQFFENIIETEEDLLTQAESIQEDLLKFEDVITINIGSTVDGVKELKQASLDTKDTVDGYENPRKIYTIVIFIVICGTFFLATLLALRFRKGKTASFLATFLLFTGVIMWAGFSTHFALSILLNDVCYEISSDNFDSDDGAVQQGFLDSIMDCTGSSIFNDFTTAIEEARADVGTTMCEGITSFCNKKAELTNNTAECADDPSECNSTNTNNWREEKLPNRVSGCYDLSEIYQTQTCHEPSTYDCTQLGATFVYTDSECLESLTVEECSEICNDEEQKDGAAAFTDGLDDFDDFNDMLDKILDAVNCESITKTWTDGKSIICTTIGNGLTLVSFGCAFAGSVIIIGSFIFVIGEKKFSVDPDDLEKEETLETSSSSSSTSSSSYSDFEKDHVKMSDFGTMKMKKNKLNANQGIDNPDLLEQQIIQEDLEKNKEIEDPNLLEQRIIQEDLKQNKMNMNMATNPNNSSMHMSMNMNSNPNINSIASMASNMNTIQNVDNKTVNGLN</sequence>
<comment type="caution">
    <text evidence="16">The sequence shown here is derived from an EMBL/GenBank/DDBJ whole genome shotgun (WGS) entry which is preliminary data.</text>
</comment>
<dbReference type="AlphaFoldDB" id="A0AAV7ZWQ3"/>
<comment type="subcellular location">
    <subcellularLocation>
        <location evidence="1">Cell membrane</location>
        <topology evidence="1">Multi-pass membrane protein</topology>
    </subcellularLocation>
</comment>
<feature type="transmembrane region" description="Helical" evidence="14">
    <location>
        <begin position="65"/>
        <end position="89"/>
    </location>
</feature>
<keyword evidence="4" id="KW-1003">Cell membrane</keyword>
<keyword evidence="15" id="KW-0732">Signal</keyword>
<evidence type="ECO:0000256" key="12">
    <source>
        <dbReference type="ARBA" id="ARBA00023303"/>
    </source>
</evidence>
<accession>A0AAV7ZWQ3</accession>
<name>A0AAV7ZWQ3_9EUKA</name>
<feature type="transmembrane region" description="Helical" evidence="14">
    <location>
        <begin position="206"/>
        <end position="227"/>
    </location>
</feature>
<evidence type="ECO:0000256" key="14">
    <source>
        <dbReference type="SAM" id="Phobius"/>
    </source>
</evidence>
<evidence type="ECO:0000256" key="5">
    <source>
        <dbReference type="ARBA" id="ARBA00022692"/>
    </source>
</evidence>
<dbReference type="GO" id="GO:0072320">
    <property type="term" value="F:volume-sensitive chloride channel activity"/>
    <property type="evidence" value="ECO:0007669"/>
    <property type="project" value="TreeGrafter"/>
</dbReference>
<comment type="similarity">
    <text evidence="2">Belongs to the tweety family.</text>
</comment>
<keyword evidence="9" id="KW-0869">Chloride channel</keyword>
<evidence type="ECO:0000256" key="2">
    <source>
        <dbReference type="ARBA" id="ARBA00009849"/>
    </source>
</evidence>
<keyword evidence="7" id="KW-0406">Ion transport</keyword>
<dbReference type="Pfam" id="PF04906">
    <property type="entry name" value="Tweety"/>
    <property type="match status" value="1"/>
</dbReference>
<keyword evidence="5 14" id="KW-0812">Transmembrane</keyword>
<keyword evidence="12" id="KW-0407">Ion channel</keyword>
<proteinExistence type="inferred from homology"/>
<evidence type="ECO:0000256" key="13">
    <source>
        <dbReference type="SAM" id="MobiDB-lite"/>
    </source>
</evidence>
<keyword evidence="6 14" id="KW-1133">Transmembrane helix</keyword>
<evidence type="ECO:0000256" key="3">
    <source>
        <dbReference type="ARBA" id="ARBA00022448"/>
    </source>
</evidence>
<protein>
    <submittedName>
        <fullName evidence="16">Protein tweety</fullName>
    </submittedName>
</protein>
<evidence type="ECO:0000313" key="17">
    <source>
        <dbReference type="Proteomes" id="UP001146793"/>
    </source>
</evidence>
<evidence type="ECO:0000313" key="16">
    <source>
        <dbReference type="EMBL" id="KAJ3444324.1"/>
    </source>
</evidence>
<dbReference type="GO" id="GO:0005886">
    <property type="term" value="C:plasma membrane"/>
    <property type="evidence" value="ECO:0007669"/>
    <property type="project" value="UniProtKB-SubCell"/>
</dbReference>
<dbReference type="PANTHER" id="PTHR12424">
    <property type="entry name" value="TWEETY-RELATED"/>
    <property type="match status" value="1"/>
</dbReference>
<evidence type="ECO:0000256" key="15">
    <source>
        <dbReference type="SAM" id="SignalP"/>
    </source>
</evidence>
<evidence type="ECO:0000256" key="8">
    <source>
        <dbReference type="ARBA" id="ARBA00023136"/>
    </source>
</evidence>
<dbReference type="Proteomes" id="UP001146793">
    <property type="component" value="Unassembled WGS sequence"/>
</dbReference>
<gene>
    <name evidence="16" type="ORF">M0812_10177</name>
</gene>
<evidence type="ECO:0000256" key="10">
    <source>
        <dbReference type="ARBA" id="ARBA00023180"/>
    </source>
</evidence>
<dbReference type="GO" id="GO:0034707">
    <property type="term" value="C:chloride channel complex"/>
    <property type="evidence" value="ECO:0007669"/>
    <property type="project" value="UniProtKB-KW"/>
</dbReference>
<evidence type="ECO:0000256" key="9">
    <source>
        <dbReference type="ARBA" id="ARBA00023173"/>
    </source>
</evidence>
<feature type="compositionally biased region" description="Low complexity" evidence="13">
    <location>
        <begin position="512"/>
        <end position="525"/>
    </location>
</feature>
<dbReference type="PANTHER" id="PTHR12424:SF8">
    <property type="entry name" value="PROTEIN TWEETY"/>
    <property type="match status" value="1"/>
</dbReference>